<dbReference type="RefSeq" id="WP_087158756.1">
    <property type="nucleotide sequence ID" value="NZ_NFKM01000011.1"/>
</dbReference>
<proteinExistence type="predicted"/>
<dbReference type="EMBL" id="NFKM01000011">
    <property type="protein sequence ID" value="OUP60089.1"/>
    <property type="molecule type" value="Genomic_DNA"/>
</dbReference>
<reference evidence="2" key="1">
    <citation type="submission" date="2017-04" db="EMBL/GenBank/DDBJ databases">
        <title>Function of individual gut microbiota members based on whole genome sequencing of pure cultures obtained from chicken caecum.</title>
        <authorList>
            <person name="Medvecky M."/>
            <person name="Cejkova D."/>
            <person name="Polansky O."/>
            <person name="Karasova D."/>
            <person name="Kubasova T."/>
            <person name="Cizek A."/>
            <person name="Rychlik I."/>
        </authorList>
    </citation>
    <scope>NUCLEOTIDE SEQUENCE [LARGE SCALE GENOMIC DNA]</scope>
    <source>
        <strain evidence="2">An178</strain>
    </source>
</reference>
<evidence type="ECO:0000313" key="2">
    <source>
        <dbReference type="Proteomes" id="UP000195447"/>
    </source>
</evidence>
<dbReference type="Proteomes" id="UP000195447">
    <property type="component" value="Unassembled WGS sequence"/>
</dbReference>
<gene>
    <name evidence="1" type="ORF">B5F14_06640</name>
</gene>
<dbReference type="AlphaFoldDB" id="A0A1Y4LWS5"/>
<evidence type="ECO:0008006" key="3">
    <source>
        <dbReference type="Google" id="ProtNLM"/>
    </source>
</evidence>
<accession>A0A1Y4LWS5</accession>
<sequence length="103" mass="11672">MNDIELIRGDTLILDLSITDMDGEAYELQPDDECLFTVKKNVYKKDPVIQKRITGSSFQIEPKDTESLSFGSYVYDVQLTLVSGEVHTIIPPSAFKVLEEVTW</sequence>
<keyword evidence="2" id="KW-1185">Reference proteome</keyword>
<name>A0A1Y4LWS5_9FIRM</name>
<organism evidence="1 2">
    <name type="scientific">Faecalitalea cylindroides</name>
    <dbReference type="NCBI Taxonomy" id="39483"/>
    <lineage>
        <taxon>Bacteria</taxon>
        <taxon>Bacillati</taxon>
        <taxon>Bacillota</taxon>
        <taxon>Erysipelotrichia</taxon>
        <taxon>Erysipelotrichales</taxon>
        <taxon>Erysipelotrichaceae</taxon>
        <taxon>Faecalitalea</taxon>
    </lineage>
</organism>
<evidence type="ECO:0000313" key="1">
    <source>
        <dbReference type="EMBL" id="OUP60089.1"/>
    </source>
</evidence>
<comment type="caution">
    <text evidence="1">The sequence shown here is derived from an EMBL/GenBank/DDBJ whole genome shotgun (WGS) entry which is preliminary data.</text>
</comment>
<protein>
    <recommendedName>
        <fullName evidence="3">BppU N-terminal domain-containing protein</fullName>
    </recommendedName>
</protein>